<dbReference type="Proteomes" id="UP000016200">
    <property type="component" value="Unassembled WGS sequence"/>
</dbReference>
<evidence type="ECO:0000313" key="2">
    <source>
        <dbReference type="Proteomes" id="UP000016200"/>
    </source>
</evidence>
<proteinExistence type="predicted"/>
<protein>
    <submittedName>
        <fullName evidence="1">Uncharacterized protein</fullName>
    </submittedName>
</protein>
<sequence>MGISFPWEPPMRFTKFLSVHYRLKISTSNSPYSRISP</sequence>
<dbReference type="AlphaFoldDB" id="S7J3W9"/>
<comment type="caution">
    <text evidence="1">The sequence shown here is derived from an EMBL/GenBank/DDBJ whole genome shotgun (WGS) entry which is preliminary data.</text>
</comment>
<feature type="non-terminal residue" evidence="1">
    <location>
        <position position="37"/>
    </location>
</feature>
<evidence type="ECO:0000313" key="1">
    <source>
        <dbReference type="EMBL" id="EPP34918.1"/>
    </source>
</evidence>
<organism evidence="1 2">
    <name type="scientific">Chlamydia ibidis</name>
    <dbReference type="NCBI Taxonomy" id="1405396"/>
    <lineage>
        <taxon>Bacteria</taxon>
        <taxon>Pseudomonadati</taxon>
        <taxon>Chlamydiota</taxon>
        <taxon>Chlamydiia</taxon>
        <taxon>Chlamydiales</taxon>
        <taxon>Chlamydiaceae</taxon>
        <taxon>Chlamydia/Chlamydophila group</taxon>
        <taxon>Chlamydia</taxon>
    </lineage>
</organism>
<dbReference type="HOGENOM" id="CLU_3361060_0_0_0"/>
<dbReference type="EMBL" id="ATNB01000156">
    <property type="protein sequence ID" value="EPP34918.1"/>
    <property type="molecule type" value="Genomic_DNA"/>
</dbReference>
<gene>
    <name evidence="1" type="ORF">CP10139811_1461</name>
</gene>
<name>S7J3W9_9CHLA</name>
<reference evidence="1 2" key="1">
    <citation type="submission" date="2013-04" db="EMBL/GenBank/DDBJ databases">
        <title>Genome sequence of Chlamydia psittaci 10-1398/11.</title>
        <authorList>
            <person name="Huot-Creasy H."/>
            <person name="McCracken C.L."/>
            <person name="Humphries M."/>
            <person name="Sachse K."/>
            <person name="Laroucau K."/>
            <person name="Bavoil P."/>
            <person name="Myers G.S."/>
        </authorList>
    </citation>
    <scope>NUCLEOTIDE SEQUENCE [LARGE SCALE GENOMIC DNA]</scope>
    <source>
        <strain evidence="1 2">10_1398_11</strain>
    </source>
</reference>
<accession>S7J3W9</accession>